<dbReference type="GO" id="GO:0016491">
    <property type="term" value="F:oxidoreductase activity"/>
    <property type="evidence" value="ECO:0007669"/>
    <property type="project" value="TreeGrafter"/>
</dbReference>
<comment type="caution">
    <text evidence="4">The sequence shown here is derived from an EMBL/GenBank/DDBJ whole genome shotgun (WGS) entry which is preliminary data.</text>
</comment>
<keyword evidence="2" id="KW-0812">Transmembrane</keyword>
<dbReference type="InterPro" id="IPR024673">
    <property type="entry name" value="Octahem_Cyt_c"/>
</dbReference>
<feature type="domain" description="Cytochrome c-552/4" evidence="3">
    <location>
        <begin position="89"/>
        <end position="172"/>
    </location>
</feature>
<dbReference type="InterPro" id="IPR023155">
    <property type="entry name" value="Cyt_c-552/4"/>
</dbReference>
<proteinExistence type="predicted"/>
<evidence type="ECO:0000256" key="2">
    <source>
        <dbReference type="SAM" id="Phobius"/>
    </source>
</evidence>
<reference evidence="4" key="1">
    <citation type="submission" date="2016-10" db="EMBL/GenBank/DDBJ databases">
        <title>Sequence of Gallionella enrichment culture.</title>
        <authorList>
            <person name="Poehlein A."/>
            <person name="Muehling M."/>
            <person name="Daniel R."/>
        </authorList>
    </citation>
    <scope>NUCLEOTIDE SEQUENCE</scope>
</reference>
<dbReference type="PIRSF" id="PIRSF039014">
    <property type="entry name" value="OTR_cyc"/>
    <property type="match status" value="1"/>
</dbReference>
<gene>
    <name evidence="4" type="ORF">GALL_338530</name>
</gene>
<dbReference type="InterPro" id="IPR036280">
    <property type="entry name" value="Multihaem_cyt_sf"/>
</dbReference>
<keyword evidence="1" id="KW-0732">Signal</keyword>
<protein>
    <submittedName>
        <fullName evidence="4">Cytochrome c bacterial</fullName>
    </submittedName>
</protein>
<evidence type="ECO:0000259" key="3">
    <source>
        <dbReference type="Pfam" id="PF13435"/>
    </source>
</evidence>
<dbReference type="InterPro" id="IPR051829">
    <property type="entry name" value="Multiheme_Cytochr_ET"/>
</dbReference>
<dbReference type="Gene3D" id="1.10.1130.10">
    <property type="entry name" value="Flavocytochrome C3, Chain A"/>
    <property type="match status" value="1"/>
</dbReference>
<dbReference type="PANTHER" id="PTHR35038:SF5">
    <property type="entry name" value="CYTOCHROME C-TYPE PROTEIN NRFB"/>
    <property type="match status" value="1"/>
</dbReference>
<name>A0A1J5QX22_9ZZZZ</name>
<organism evidence="4">
    <name type="scientific">mine drainage metagenome</name>
    <dbReference type="NCBI Taxonomy" id="410659"/>
    <lineage>
        <taxon>unclassified sequences</taxon>
        <taxon>metagenomes</taxon>
        <taxon>ecological metagenomes</taxon>
    </lineage>
</organism>
<keyword evidence="2" id="KW-0472">Membrane</keyword>
<keyword evidence="2" id="KW-1133">Transmembrane helix</keyword>
<dbReference type="SUPFAM" id="SSF48695">
    <property type="entry name" value="Multiheme cytochromes"/>
    <property type="match status" value="1"/>
</dbReference>
<feature type="transmembrane region" description="Helical" evidence="2">
    <location>
        <begin position="560"/>
        <end position="582"/>
    </location>
</feature>
<dbReference type="PANTHER" id="PTHR35038">
    <property type="entry name" value="DISSIMILATORY SULFITE REDUCTASE SIRA"/>
    <property type="match status" value="1"/>
</dbReference>
<sequence length="585" mass="64349">MDSAAALRMLRGSLAGAFLLGLALHAHASTPGPTETATQFVAANSPSTTTSHVVPTLGYGPTAPEAPQDHSKFKQLQGPFTSGPQVTQACLSCHTDAAKQVMSTSHWTWKTWDPKTHQMLGKNHVYNNFCVSPISNEQFCTVCHAGYGSTDPNTFIPFSQRPEKDVDCLVCHDQTKDYHKMPFMGGNPAVTKVQVRPGCNEVYGTDKPYVDPENLAKIAQHVGLPTRYTCGSCHFYGGGGDGVKHGDMDSSLADPARAEDVHMATKGLNFQCQQCHVTTNHKVPGSRYLIDADPKGGPFMPGSQHNPDPASCTSCHGQEPHVGHGLEDRVVASTLNMHTRDIACETCHIPEYARGGLPTKMQWNYATAGKLNVNGEPLVLLDHKGWNTYWGVKGSFKWATDVVPSYTWFNGVERWMTIGSKIQDFSKDGVVQLNLPQGSATDGKSKIWPFKIMRNNQPYDTKTGILAVFHSFGFDKDAYTENYKWQIALRNGMKAAGLPYSGHYAFVHTDMYWPIAHMVAPKEKALQCDQCHAAQGRLEHIDGVYMPARSRDHQPWLERLGLLLAALALAGVVVHALLRIVLRRR</sequence>
<dbReference type="Pfam" id="PF11783">
    <property type="entry name" value="Cytochrome_cB"/>
    <property type="match status" value="1"/>
</dbReference>
<evidence type="ECO:0000256" key="1">
    <source>
        <dbReference type="ARBA" id="ARBA00022729"/>
    </source>
</evidence>
<evidence type="ECO:0000313" key="4">
    <source>
        <dbReference type="EMBL" id="OIQ84332.1"/>
    </source>
</evidence>
<dbReference type="AlphaFoldDB" id="A0A1J5QX22"/>
<dbReference type="NCBIfam" id="TIGR04315">
    <property type="entry name" value="octaheme_Shew"/>
    <property type="match status" value="1"/>
</dbReference>
<dbReference type="Pfam" id="PF13435">
    <property type="entry name" value="Cytochrome_C554"/>
    <property type="match status" value="1"/>
</dbReference>
<accession>A0A1J5QX22</accession>
<dbReference type="EMBL" id="MLJW01000626">
    <property type="protein sequence ID" value="OIQ84332.1"/>
    <property type="molecule type" value="Genomic_DNA"/>
</dbReference>